<gene>
    <name evidence="2" type="ORF">C8Q71DRAFT_721058</name>
</gene>
<sequence>MAAAAREVAVFGPKDLDLDDASLHSLEPCAQLASVIALSSVAVGITGPSDKSDIPDAAMQAPPEQPSTPTNQRNGSKHNGGSQKVARGESVGGTSVHIRSALIIGHAYPFSEHTSRLPDPLGRLIHGLQWYQGARRALVWSLHKSNVSTMLFTHASFPKAMSTIPAATQSDQDIDATFESQITTDGKFVLNELKVDVHSVIGYMCPAPTTDADSDDTRIDRRCLFGFDWDLHTRDSVATEAKQPDLTPATAFKYGPLYDSMTSHMLRYGDEYLGTTQVLLIRVVDMIGQSDMLMVKIYGEEEQNIRADWCTDCNFEDALVYMRWCRDCKRWERAPSRRTALRRARRHTI</sequence>
<dbReference type="EMBL" id="JADCUA010000003">
    <property type="protein sequence ID" value="KAH9842043.1"/>
    <property type="molecule type" value="Genomic_DNA"/>
</dbReference>
<accession>A0ABQ8KTB2</accession>
<evidence type="ECO:0000313" key="3">
    <source>
        <dbReference type="Proteomes" id="UP000814176"/>
    </source>
</evidence>
<evidence type="ECO:0000256" key="1">
    <source>
        <dbReference type="SAM" id="MobiDB-lite"/>
    </source>
</evidence>
<dbReference type="RefSeq" id="XP_047783342.1">
    <property type="nucleotide sequence ID" value="XM_047921405.1"/>
</dbReference>
<keyword evidence="3" id="KW-1185">Reference proteome</keyword>
<dbReference type="Proteomes" id="UP000814176">
    <property type="component" value="Unassembled WGS sequence"/>
</dbReference>
<evidence type="ECO:0000313" key="2">
    <source>
        <dbReference type="EMBL" id="KAH9842043.1"/>
    </source>
</evidence>
<feature type="region of interest" description="Disordered" evidence="1">
    <location>
        <begin position="49"/>
        <end position="90"/>
    </location>
</feature>
<name>A0ABQ8KTB2_9APHY</name>
<dbReference type="GeneID" id="72002137"/>
<protein>
    <submittedName>
        <fullName evidence="2">Uncharacterized protein</fullName>
    </submittedName>
</protein>
<proteinExistence type="predicted"/>
<feature type="compositionally biased region" description="Polar residues" evidence="1">
    <location>
        <begin position="67"/>
        <end position="82"/>
    </location>
</feature>
<reference evidence="2 3" key="1">
    <citation type="journal article" date="2021" name="Environ. Microbiol.">
        <title>Gene family expansions and transcriptome signatures uncover fungal adaptations to wood decay.</title>
        <authorList>
            <person name="Hage H."/>
            <person name="Miyauchi S."/>
            <person name="Viragh M."/>
            <person name="Drula E."/>
            <person name="Min B."/>
            <person name="Chaduli D."/>
            <person name="Navarro D."/>
            <person name="Favel A."/>
            <person name="Norest M."/>
            <person name="Lesage-Meessen L."/>
            <person name="Balint B."/>
            <person name="Merenyi Z."/>
            <person name="de Eugenio L."/>
            <person name="Morin E."/>
            <person name="Martinez A.T."/>
            <person name="Baldrian P."/>
            <person name="Stursova M."/>
            <person name="Martinez M.J."/>
            <person name="Novotny C."/>
            <person name="Magnuson J.K."/>
            <person name="Spatafora J.W."/>
            <person name="Maurice S."/>
            <person name="Pangilinan J."/>
            <person name="Andreopoulos W."/>
            <person name="LaButti K."/>
            <person name="Hundley H."/>
            <person name="Na H."/>
            <person name="Kuo A."/>
            <person name="Barry K."/>
            <person name="Lipzen A."/>
            <person name="Henrissat B."/>
            <person name="Riley R."/>
            <person name="Ahrendt S."/>
            <person name="Nagy L.G."/>
            <person name="Grigoriev I.V."/>
            <person name="Martin F."/>
            <person name="Rosso M.N."/>
        </authorList>
    </citation>
    <scope>NUCLEOTIDE SEQUENCE [LARGE SCALE GENOMIC DNA]</scope>
    <source>
        <strain evidence="2 3">CIRM-BRFM 1785</strain>
    </source>
</reference>
<comment type="caution">
    <text evidence="2">The sequence shown here is derived from an EMBL/GenBank/DDBJ whole genome shotgun (WGS) entry which is preliminary data.</text>
</comment>
<organism evidence="2 3">
    <name type="scientific">Rhodofomes roseus</name>
    <dbReference type="NCBI Taxonomy" id="34475"/>
    <lineage>
        <taxon>Eukaryota</taxon>
        <taxon>Fungi</taxon>
        <taxon>Dikarya</taxon>
        <taxon>Basidiomycota</taxon>
        <taxon>Agaricomycotina</taxon>
        <taxon>Agaricomycetes</taxon>
        <taxon>Polyporales</taxon>
        <taxon>Rhodofomes</taxon>
    </lineage>
</organism>